<sequence length="159" mass="17349">MTALQNKWDNGEAITFTSLLRDPKSAAKRAEEGPLRVKRRDGADLVLVAADQYQRPDEGVEEATRLLGAMESTGNFDAAVERIFPWVEYLSGEEKGECLGELHRKLRASASVGKYAAFHWAVVSWKGTAEVYADGIELDSQPESLAPADMPTVGRPGQG</sequence>
<protein>
    <submittedName>
        <fullName evidence="1">Uncharacterized protein</fullName>
    </submittedName>
</protein>
<evidence type="ECO:0000313" key="1">
    <source>
        <dbReference type="EMBL" id="HIW91020.1"/>
    </source>
</evidence>
<comment type="caution">
    <text evidence="1">The sequence shown here is derived from an EMBL/GenBank/DDBJ whole genome shotgun (WGS) entry which is preliminary data.</text>
</comment>
<dbReference type="AlphaFoldDB" id="A0A9D1ULP7"/>
<name>A0A9D1ULP7_9CORY</name>
<dbReference type="EMBL" id="DXGC01000049">
    <property type="protein sequence ID" value="HIW91020.1"/>
    <property type="molecule type" value="Genomic_DNA"/>
</dbReference>
<organism evidence="1 2">
    <name type="scientific">Candidatus Corynebacterium avicola</name>
    <dbReference type="NCBI Taxonomy" id="2838527"/>
    <lineage>
        <taxon>Bacteria</taxon>
        <taxon>Bacillati</taxon>
        <taxon>Actinomycetota</taxon>
        <taxon>Actinomycetes</taxon>
        <taxon>Mycobacteriales</taxon>
        <taxon>Corynebacteriaceae</taxon>
        <taxon>Corynebacterium</taxon>
    </lineage>
</organism>
<accession>A0A9D1ULP7</accession>
<evidence type="ECO:0000313" key="2">
    <source>
        <dbReference type="Proteomes" id="UP000824190"/>
    </source>
</evidence>
<gene>
    <name evidence="1" type="ORF">H9870_05085</name>
</gene>
<proteinExistence type="predicted"/>
<reference evidence="1" key="1">
    <citation type="journal article" date="2021" name="PeerJ">
        <title>Extensive microbial diversity within the chicken gut microbiome revealed by metagenomics and culture.</title>
        <authorList>
            <person name="Gilroy R."/>
            <person name="Ravi A."/>
            <person name="Getino M."/>
            <person name="Pursley I."/>
            <person name="Horton D.L."/>
            <person name="Alikhan N.F."/>
            <person name="Baker D."/>
            <person name="Gharbi K."/>
            <person name="Hall N."/>
            <person name="Watson M."/>
            <person name="Adriaenssens E.M."/>
            <person name="Foster-Nyarko E."/>
            <person name="Jarju S."/>
            <person name="Secka A."/>
            <person name="Antonio M."/>
            <person name="Oren A."/>
            <person name="Chaudhuri R.R."/>
            <person name="La Ragione R."/>
            <person name="Hildebrand F."/>
            <person name="Pallen M.J."/>
        </authorList>
    </citation>
    <scope>NUCLEOTIDE SEQUENCE</scope>
    <source>
        <strain evidence="1">CHK32-1732</strain>
    </source>
</reference>
<dbReference type="Proteomes" id="UP000824190">
    <property type="component" value="Unassembled WGS sequence"/>
</dbReference>
<reference evidence="1" key="2">
    <citation type="submission" date="2021-04" db="EMBL/GenBank/DDBJ databases">
        <authorList>
            <person name="Gilroy R."/>
        </authorList>
    </citation>
    <scope>NUCLEOTIDE SEQUENCE</scope>
    <source>
        <strain evidence="1">CHK32-1732</strain>
    </source>
</reference>